<reference evidence="1" key="1">
    <citation type="submission" date="2022-07" db="EMBL/GenBank/DDBJ databases">
        <title>Phylogenomic reconstructions and comparative analyses of Kickxellomycotina fungi.</title>
        <authorList>
            <person name="Reynolds N.K."/>
            <person name="Stajich J.E."/>
            <person name="Barry K."/>
            <person name="Grigoriev I.V."/>
            <person name="Crous P."/>
            <person name="Smith M.E."/>
        </authorList>
    </citation>
    <scope>NUCLEOTIDE SEQUENCE</scope>
    <source>
        <strain evidence="1">CBS 190363</strain>
    </source>
</reference>
<proteinExistence type="predicted"/>
<sequence length="320" mass="36170">MHLPSLHSKMLQMLEPKFMHGYTSRDMGRVGERARQVVKAMGQQGGEGMELTSGDIEVLLRCFKHDMEAVDQIWQFAVLSGVVREVACFDCFLNIKMFGRQYERAFKVVEEMKEAGLRPTEYTQTCLVRLYGLTGDLVAARRVFHELSDNSSSPSIYAYNAMLDVLGMNGLVEEMRHMFLQAVGLGDFIGRDLSELEPPPTDAKRGLALSPNRETFHVLIKWHAVYWDVDRATQYVRVMNDVFGVRPVARTLKVLVTEKTAVREFQKCAEAAVMMSERYGVVPPGFVVRTLEAAKEKLAAMEKKVQEAEAQRSSIFAGLF</sequence>
<comment type="caution">
    <text evidence="1">The sequence shown here is derived from an EMBL/GenBank/DDBJ whole genome shotgun (WGS) entry which is preliminary data.</text>
</comment>
<dbReference type="Proteomes" id="UP001139981">
    <property type="component" value="Unassembled WGS sequence"/>
</dbReference>
<accession>A0ACC1LYY9</accession>
<protein>
    <submittedName>
        <fullName evidence="1">Uncharacterized protein</fullName>
    </submittedName>
</protein>
<keyword evidence="2" id="KW-1185">Reference proteome</keyword>
<organism evidence="1 2">
    <name type="scientific">Coemansia aciculifera</name>
    <dbReference type="NCBI Taxonomy" id="417176"/>
    <lineage>
        <taxon>Eukaryota</taxon>
        <taxon>Fungi</taxon>
        <taxon>Fungi incertae sedis</taxon>
        <taxon>Zoopagomycota</taxon>
        <taxon>Kickxellomycotina</taxon>
        <taxon>Kickxellomycetes</taxon>
        <taxon>Kickxellales</taxon>
        <taxon>Kickxellaceae</taxon>
        <taxon>Coemansia</taxon>
    </lineage>
</organism>
<gene>
    <name evidence="1" type="ORF">IWW38_004200</name>
</gene>
<evidence type="ECO:0000313" key="2">
    <source>
        <dbReference type="Proteomes" id="UP001139981"/>
    </source>
</evidence>
<name>A0ACC1LYY9_9FUNG</name>
<dbReference type="EMBL" id="JANBVB010001407">
    <property type="protein sequence ID" value="KAJ2890316.1"/>
    <property type="molecule type" value="Genomic_DNA"/>
</dbReference>
<evidence type="ECO:0000313" key="1">
    <source>
        <dbReference type="EMBL" id="KAJ2890316.1"/>
    </source>
</evidence>